<feature type="region of interest" description="Disordered" evidence="1">
    <location>
        <begin position="85"/>
        <end position="108"/>
    </location>
</feature>
<name>A0ABT1D970_9PROT</name>
<evidence type="ECO:0000313" key="2">
    <source>
        <dbReference type="EMBL" id="MCO6418142.1"/>
    </source>
</evidence>
<proteinExistence type="predicted"/>
<accession>A0ABT1D970</accession>
<comment type="caution">
    <text evidence="2">The sequence shown here is derived from an EMBL/GenBank/DDBJ whole genome shotgun (WGS) entry which is preliminary data.</text>
</comment>
<dbReference type="Proteomes" id="UP001523392">
    <property type="component" value="Unassembled WGS sequence"/>
</dbReference>
<protein>
    <submittedName>
        <fullName evidence="2">Uncharacterized protein</fullName>
    </submittedName>
</protein>
<keyword evidence="3" id="KW-1185">Reference proteome</keyword>
<reference evidence="2 3" key="1">
    <citation type="submission" date="2021-12" db="EMBL/GenBank/DDBJ databases">
        <title>Siccirubricoccus leaddurans sp. nov., a high concentration Zn2+ tolerance bacterium.</title>
        <authorList>
            <person name="Cao Y."/>
        </authorList>
    </citation>
    <scope>NUCLEOTIDE SEQUENCE [LARGE SCALE GENOMIC DNA]</scope>
    <source>
        <strain evidence="2 3">KC 17139</strain>
    </source>
</reference>
<dbReference type="EMBL" id="JAFIRR010000119">
    <property type="protein sequence ID" value="MCO6418142.1"/>
    <property type="molecule type" value="Genomic_DNA"/>
</dbReference>
<organism evidence="2 3">
    <name type="scientific">Siccirubricoccus soli</name>
    <dbReference type="NCBI Taxonomy" id="2899147"/>
    <lineage>
        <taxon>Bacteria</taxon>
        <taxon>Pseudomonadati</taxon>
        <taxon>Pseudomonadota</taxon>
        <taxon>Alphaproteobacteria</taxon>
        <taxon>Acetobacterales</taxon>
        <taxon>Roseomonadaceae</taxon>
        <taxon>Siccirubricoccus</taxon>
    </lineage>
</organism>
<dbReference type="RefSeq" id="WP_252954772.1">
    <property type="nucleotide sequence ID" value="NZ_JAFIRR010000119.1"/>
</dbReference>
<sequence>MEIAAAVLVLIPRSQAFSGLFAVGIMTGASFFHTVSPLRIDPYGDGGRLFREACFTFLMGGFIALVRREELVAIARRLPPRGSARELSFTGSGAPRYPPAANKTSGGNHVLDPLRGAGRAACRALAGRCPDRHPGTGPAAGQLVPLALWGG</sequence>
<evidence type="ECO:0000313" key="3">
    <source>
        <dbReference type="Proteomes" id="UP001523392"/>
    </source>
</evidence>
<evidence type="ECO:0000256" key="1">
    <source>
        <dbReference type="SAM" id="MobiDB-lite"/>
    </source>
</evidence>
<gene>
    <name evidence="2" type="ORF">JYK14_18520</name>
</gene>